<dbReference type="Gene3D" id="1.10.8.60">
    <property type="match status" value="1"/>
</dbReference>
<dbReference type="PANTHER" id="PTHR23389:SF3">
    <property type="entry name" value="CHROMOSOME TRANSMISSION FIDELITY PROTEIN 18 HOMOLOG"/>
    <property type="match status" value="1"/>
</dbReference>
<dbReference type="EMBL" id="ML004461">
    <property type="protein sequence ID" value="RKP30312.1"/>
    <property type="molecule type" value="Genomic_DNA"/>
</dbReference>
<dbReference type="OrthoDB" id="2195431at2759"/>
<dbReference type="InterPro" id="IPR027417">
    <property type="entry name" value="P-loop_NTPase"/>
</dbReference>
<dbReference type="Proteomes" id="UP000268321">
    <property type="component" value="Unassembled WGS sequence"/>
</dbReference>
<reference evidence="3" key="1">
    <citation type="journal article" date="2018" name="Nat. Microbiol.">
        <title>Leveraging single-cell genomics to expand the fungal tree of life.</title>
        <authorList>
            <person name="Ahrendt S.R."/>
            <person name="Quandt C.A."/>
            <person name="Ciobanu D."/>
            <person name="Clum A."/>
            <person name="Salamov A."/>
            <person name="Andreopoulos B."/>
            <person name="Cheng J.F."/>
            <person name="Woyke T."/>
            <person name="Pelin A."/>
            <person name="Henrissat B."/>
            <person name="Reynolds N.K."/>
            <person name="Benny G.L."/>
            <person name="Smith M.E."/>
            <person name="James T.Y."/>
            <person name="Grigoriev I.V."/>
        </authorList>
    </citation>
    <scope>NUCLEOTIDE SEQUENCE [LARGE SCALE GENOMIC DNA]</scope>
    <source>
        <strain evidence="3">Baker2002</strain>
    </source>
</reference>
<dbReference type="InterPro" id="IPR003959">
    <property type="entry name" value="ATPase_AAA_core"/>
</dbReference>
<protein>
    <submittedName>
        <fullName evidence="2">P-loop containing nucleoside triphosphate hydrolase protein</fullName>
    </submittedName>
</protein>
<evidence type="ECO:0000313" key="3">
    <source>
        <dbReference type="Proteomes" id="UP000268321"/>
    </source>
</evidence>
<dbReference type="SMART" id="SM00382">
    <property type="entry name" value="AAA"/>
    <property type="match status" value="1"/>
</dbReference>
<dbReference type="Pfam" id="PF00004">
    <property type="entry name" value="AAA"/>
    <property type="match status" value="1"/>
</dbReference>
<dbReference type="InterPro" id="IPR003593">
    <property type="entry name" value="AAA+_ATPase"/>
</dbReference>
<sequence length="769" mass="86720">MDTEFGFTQSILFGEPPIADPASALLPKNTLLGLFANDTRATTPKQVSLFDGSTLLLQPRVSKRVCVDLQSDTESYLNMEDLYERVRLCDRLRRSRLVIDAKNNENNAPQPSLTLWTDKYLPQNFLDICPAGNERLYRMIMHWLNKWGTLVFGNPPSDDRSAIDHMGRPLKKILLVHGPLGVGKTAVVHLLARQMGYHVEELNAANSMDTVGGIDVNTGRAASVCAVLKLRIKNALTTNTITSNGKPTCLVIDEIDSASNTGDIVRVLTEVLRADPDNRVNESANAAFFALKSKKKTKKRFTLKRPIICIANDIYSNTGRSGAANPMEKLRQVSEIISFRKATNGEFLAGKINASAQKSVKVYLAEISKNENLGLNHKEIQEVFEICDGDIRASINYLQFSCRKLDPDLTGQITANLSSNKDKAMSWFALVDRLFLRDQRLSKEQNFESIMELVYAGDEKTSLHGSLDKVIRGCFNKYLDVVHSQDESAVRPAEISDWLYYYDALTTGARDASFYSTLASLKFWSLFSDINPQKFRNTESLVPNARGLEFEALETLKKNRAVVQKIFLLLPLELKLSFGGTSANVGYYATQLIPLLDRMFSPDIGSLRAMTSLKPFEQLLMRKLASLAETLDIQLETQRDVELNTTHLLFSPDWDSIATFLTDARSYQTRKLTNAKRQWLFPLLLQEIEARALQHVRRKRTESPESEDKAKKKKLKLASSVEYFRSQYGDVSAVEALKRDETARIWVKYHEGFSNAVRKNIGWKDLWGV</sequence>
<dbReference type="GO" id="GO:0005524">
    <property type="term" value="F:ATP binding"/>
    <property type="evidence" value="ECO:0007669"/>
    <property type="project" value="InterPro"/>
</dbReference>
<proteinExistence type="predicted"/>
<dbReference type="GO" id="GO:0016887">
    <property type="term" value="F:ATP hydrolysis activity"/>
    <property type="evidence" value="ECO:0007669"/>
    <property type="project" value="InterPro"/>
</dbReference>
<dbReference type="GO" id="GO:0005634">
    <property type="term" value="C:nucleus"/>
    <property type="evidence" value="ECO:0007669"/>
    <property type="project" value="TreeGrafter"/>
</dbReference>
<keyword evidence="2" id="KW-0378">Hydrolase</keyword>
<dbReference type="SUPFAM" id="SSF52540">
    <property type="entry name" value="P-loop containing nucleoside triphosphate hydrolases"/>
    <property type="match status" value="1"/>
</dbReference>
<dbReference type="AlphaFoldDB" id="A0A4P9ZD64"/>
<evidence type="ECO:0000313" key="2">
    <source>
        <dbReference type="EMBL" id="RKP30312.1"/>
    </source>
</evidence>
<keyword evidence="3" id="KW-1185">Reference proteome</keyword>
<feature type="domain" description="AAA+ ATPase" evidence="1">
    <location>
        <begin position="170"/>
        <end position="340"/>
    </location>
</feature>
<name>A0A4P9ZD64_9ASCO</name>
<dbReference type="Gene3D" id="3.40.50.300">
    <property type="entry name" value="P-loop containing nucleotide triphosphate hydrolases"/>
    <property type="match status" value="1"/>
</dbReference>
<dbReference type="PANTHER" id="PTHR23389">
    <property type="entry name" value="CHROMOSOME TRANSMISSION FIDELITY FACTOR 18"/>
    <property type="match status" value="1"/>
</dbReference>
<gene>
    <name evidence="2" type="ORF">METBISCDRAFT_16554</name>
</gene>
<accession>A0A4P9ZD64</accession>
<organism evidence="2 3">
    <name type="scientific">Metschnikowia bicuspidata</name>
    <dbReference type="NCBI Taxonomy" id="27322"/>
    <lineage>
        <taxon>Eukaryota</taxon>
        <taxon>Fungi</taxon>
        <taxon>Dikarya</taxon>
        <taxon>Ascomycota</taxon>
        <taxon>Saccharomycotina</taxon>
        <taxon>Pichiomycetes</taxon>
        <taxon>Metschnikowiaceae</taxon>
        <taxon>Metschnikowia</taxon>
    </lineage>
</organism>
<dbReference type="GO" id="GO:0003677">
    <property type="term" value="F:DNA binding"/>
    <property type="evidence" value="ECO:0007669"/>
    <property type="project" value="TreeGrafter"/>
</dbReference>
<evidence type="ECO:0000259" key="1">
    <source>
        <dbReference type="SMART" id="SM00382"/>
    </source>
</evidence>
<dbReference type="CDD" id="cd00009">
    <property type="entry name" value="AAA"/>
    <property type="match status" value="1"/>
</dbReference>